<reference evidence="1" key="1">
    <citation type="submission" date="2020-08" db="EMBL/GenBank/DDBJ databases">
        <title>Multicomponent nature underlies the extraordinary mechanical properties of spider dragline silk.</title>
        <authorList>
            <person name="Kono N."/>
            <person name="Nakamura H."/>
            <person name="Mori M."/>
            <person name="Yoshida Y."/>
            <person name="Ohtoshi R."/>
            <person name="Malay A.D."/>
            <person name="Moran D.A.P."/>
            <person name="Tomita M."/>
            <person name="Numata K."/>
            <person name="Arakawa K."/>
        </authorList>
    </citation>
    <scope>NUCLEOTIDE SEQUENCE</scope>
</reference>
<comment type="caution">
    <text evidence="1">The sequence shown here is derived from an EMBL/GenBank/DDBJ whole genome shotgun (WGS) entry which is preliminary data.</text>
</comment>
<organism evidence="1 2">
    <name type="scientific">Nephila pilipes</name>
    <name type="common">Giant wood spider</name>
    <name type="synonym">Nephila maculata</name>
    <dbReference type="NCBI Taxonomy" id="299642"/>
    <lineage>
        <taxon>Eukaryota</taxon>
        <taxon>Metazoa</taxon>
        <taxon>Ecdysozoa</taxon>
        <taxon>Arthropoda</taxon>
        <taxon>Chelicerata</taxon>
        <taxon>Arachnida</taxon>
        <taxon>Araneae</taxon>
        <taxon>Araneomorphae</taxon>
        <taxon>Entelegynae</taxon>
        <taxon>Araneoidea</taxon>
        <taxon>Nephilidae</taxon>
        <taxon>Nephila</taxon>
    </lineage>
</organism>
<proteinExistence type="predicted"/>
<name>A0A8X6QC94_NEPPI</name>
<dbReference type="AlphaFoldDB" id="A0A8X6QC94"/>
<dbReference type="Proteomes" id="UP000887013">
    <property type="component" value="Unassembled WGS sequence"/>
</dbReference>
<protein>
    <submittedName>
        <fullName evidence="1">Uncharacterized protein</fullName>
    </submittedName>
</protein>
<accession>A0A8X6QC94</accession>
<dbReference type="EMBL" id="BMAW01125720">
    <property type="protein sequence ID" value="GFU13754.1"/>
    <property type="molecule type" value="Genomic_DNA"/>
</dbReference>
<sequence>MALLRISSLFQLGSSHRLNTTFLLAPLTPPPLLTSQRVTDELCPGSYTKAVALCTSRQGLRVSAGFAHPDTTKQFPSFTHHRTSDHPKGLRPTGVPKAVILYTIGQRVTTVTTKLLPFSQNYPKYSLLETSEHPIYSDAKKAVFSIQALRPASAQCSRWVR</sequence>
<evidence type="ECO:0000313" key="2">
    <source>
        <dbReference type="Proteomes" id="UP000887013"/>
    </source>
</evidence>
<evidence type="ECO:0000313" key="1">
    <source>
        <dbReference type="EMBL" id="GFU13754.1"/>
    </source>
</evidence>
<gene>
    <name evidence="1" type="ORF">NPIL_484311</name>
</gene>
<keyword evidence="2" id="KW-1185">Reference proteome</keyword>